<accession>A0AAD6ELQ7</accession>
<comment type="caution">
    <text evidence="2">The sequence shown here is derived from an EMBL/GenBank/DDBJ whole genome shotgun (WGS) entry which is preliminary data.</text>
</comment>
<dbReference type="InterPro" id="IPR046533">
    <property type="entry name" value="DUF6598"/>
</dbReference>
<dbReference type="AlphaFoldDB" id="A0AAD6ELQ7"/>
<dbReference type="PANTHER" id="PTHR33065:SF88">
    <property type="entry name" value="OS11G0104220 PROTEIN"/>
    <property type="match status" value="1"/>
</dbReference>
<evidence type="ECO:0000313" key="3">
    <source>
        <dbReference type="Proteomes" id="UP001210211"/>
    </source>
</evidence>
<feature type="domain" description="DUF6598" evidence="1">
    <location>
        <begin position="4"/>
        <end position="239"/>
    </location>
</feature>
<evidence type="ECO:0000313" key="2">
    <source>
        <dbReference type="EMBL" id="KAJ3689040.1"/>
    </source>
</evidence>
<keyword evidence="3" id="KW-1185">Reference proteome</keyword>
<reference evidence="2 3" key="1">
    <citation type="journal article" date="2022" name="Cell">
        <title>Repeat-based holocentromeres influence genome architecture and karyotype evolution.</title>
        <authorList>
            <person name="Hofstatter P.G."/>
            <person name="Thangavel G."/>
            <person name="Lux T."/>
            <person name="Neumann P."/>
            <person name="Vondrak T."/>
            <person name="Novak P."/>
            <person name="Zhang M."/>
            <person name="Costa L."/>
            <person name="Castellani M."/>
            <person name="Scott A."/>
            <person name="Toegelov H."/>
            <person name="Fuchs J."/>
            <person name="Mata-Sucre Y."/>
            <person name="Dias Y."/>
            <person name="Vanzela A.L.L."/>
            <person name="Huettel B."/>
            <person name="Almeida C.C.S."/>
            <person name="Simkova H."/>
            <person name="Souza G."/>
            <person name="Pedrosa-Harand A."/>
            <person name="Macas J."/>
            <person name="Mayer K.F.X."/>
            <person name="Houben A."/>
            <person name="Marques A."/>
        </authorList>
    </citation>
    <scope>NUCLEOTIDE SEQUENCE [LARGE SCALE GENOMIC DNA]</scope>
    <source>
        <strain evidence="2">RhyTen1mFocal</strain>
    </source>
</reference>
<gene>
    <name evidence="2" type="ORF">LUZ61_018204</name>
</gene>
<dbReference type="Pfam" id="PF20241">
    <property type="entry name" value="DUF6598"/>
    <property type="match status" value="1"/>
</dbReference>
<dbReference type="PANTHER" id="PTHR33065">
    <property type="entry name" value="OS07G0486400 PROTEIN"/>
    <property type="match status" value="1"/>
</dbReference>
<dbReference type="EMBL" id="JAMRDG010000002">
    <property type="protein sequence ID" value="KAJ3689040.1"/>
    <property type="molecule type" value="Genomic_DNA"/>
</dbReference>
<organism evidence="2 3">
    <name type="scientific">Rhynchospora tenuis</name>
    <dbReference type="NCBI Taxonomy" id="198213"/>
    <lineage>
        <taxon>Eukaryota</taxon>
        <taxon>Viridiplantae</taxon>
        <taxon>Streptophyta</taxon>
        <taxon>Embryophyta</taxon>
        <taxon>Tracheophyta</taxon>
        <taxon>Spermatophyta</taxon>
        <taxon>Magnoliopsida</taxon>
        <taxon>Liliopsida</taxon>
        <taxon>Poales</taxon>
        <taxon>Cyperaceae</taxon>
        <taxon>Cyperoideae</taxon>
        <taxon>Rhynchosporeae</taxon>
        <taxon>Rhynchospora</taxon>
    </lineage>
</organism>
<evidence type="ECO:0000259" key="1">
    <source>
        <dbReference type="Pfam" id="PF20241"/>
    </source>
</evidence>
<protein>
    <recommendedName>
        <fullName evidence="1">DUF6598 domain-containing protein</fullName>
    </recommendedName>
</protein>
<proteinExistence type="predicted"/>
<sequence>MPLAEIFEVRLLGILSKPSVSIHGKLVIECGGTPIIIFDRPDEKCAHMIKSKKPIPIQGPWRAISGLSDVVLRIKLKEGNKEFINDIVYFDPSRDKYNRVLIKRSVGIGGSLAMKLAVYDSAVVATVEIKLISGKSGKEKSGLYGRIAAFNSFLPGRETLLFNKKRRDHIEFAVGDSIPLCRSVKPVPDDESLTILVCLFDVSGGYFLMGKVSFTSPKYACDVVQYIDDIHGQRIEVKVTWDDYTSHVVSKGACSLQYIKR</sequence>
<name>A0AAD6ELQ7_9POAL</name>
<dbReference type="Proteomes" id="UP001210211">
    <property type="component" value="Unassembled WGS sequence"/>
</dbReference>